<organism evidence="2 3">
    <name type="scientific">Oxalicibacterium solurbis</name>
    <dbReference type="NCBI Taxonomy" id="69280"/>
    <lineage>
        <taxon>Bacteria</taxon>
        <taxon>Pseudomonadati</taxon>
        <taxon>Pseudomonadota</taxon>
        <taxon>Betaproteobacteria</taxon>
        <taxon>Burkholderiales</taxon>
        <taxon>Oxalobacteraceae</taxon>
        <taxon>Oxalicibacterium</taxon>
    </lineage>
</organism>
<evidence type="ECO:0008006" key="4">
    <source>
        <dbReference type="Google" id="ProtNLM"/>
    </source>
</evidence>
<keyword evidence="3" id="KW-1185">Reference proteome</keyword>
<feature type="compositionally biased region" description="Low complexity" evidence="1">
    <location>
        <begin position="15"/>
        <end position="25"/>
    </location>
</feature>
<evidence type="ECO:0000313" key="2">
    <source>
        <dbReference type="EMBL" id="GGI53315.1"/>
    </source>
</evidence>
<proteinExistence type="predicted"/>
<protein>
    <recommendedName>
        <fullName evidence="4">DUF5610 domain-containing protein</fullName>
    </recommendedName>
</protein>
<sequence>MSITISNYLTPSLPPAAASARNASATDETAPVATDKVTLQGQSPDPVTYADPRNGTAQAPDLASMLEESNRKAQAIIDLIVPLVKQQGLNMAKVVSGEQQLTVDAATIAKAKAAIAEDGEFGVKQVAERILSFAKMAVGGDPSRLDTIRAAVEKGFKEAAEMLGGTLPEISQKTHEVIMAEFDRWQSDGIPEGDTVSLPAEKEESEAQQ</sequence>
<gene>
    <name evidence="2" type="ORF">GCM10011430_04890</name>
</gene>
<evidence type="ECO:0000313" key="3">
    <source>
        <dbReference type="Proteomes" id="UP000627205"/>
    </source>
</evidence>
<reference evidence="2" key="1">
    <citation type="journal article" date="2014" name="Int. J. Syst. Evol. Microbiol.">
        <title>Complete genome sequence of Corynebacterium casei LMG S-19264T (=DSM 44701T), isolated from a smear-ripened cheese.</title>
        <authorList>
            <consortium name="US DOE Joint Genome Institute (JGI-PGF)"/>
            <person name="Walter F."/>
            <person name="Albersmeier A."/>
            <person name="Kalinowski J."/>
            <person name="Ruckert C."/>
        </authorList>
    </citation>
    <scope>NUCLEOTIDE SEQUENCE</scope>
    <source>
        <strain evidence="2">CCM 7664</strain>
    </source>
</reference>
<dbReference type="RefSeq" id="WP_188419377.1">
    <property type="nucleotide sequence ID" value="NZ_BMDP01000001.1"/>
</dbReference>
<dbReference type="Proteomes" id="UP000627205">
    <property type="component" value="Unassembled WGS sequence"/>
</dbReference>
<reference evidence="2" key="2">
    <citation type="submission" date="2020-09" db="EMBL/GenBank/DDBJ databases">
        <authorList>
            <person name="Sun Q."/>
            <person name="Sedlacek I."/>
        </authorList>
    </citation>
    <scope>NUCLEOTIDE SEQUENCE</scope>
    <source>
        <strain evidence="2">CCM 7664</strain>
    </source>
</reference>
<dbReference type="AlphaFoldDB" id="A0A8J3AU91"/>
<feature type="region of interest" description="Disordered" evidence="1">
    <location>
        <begin position="185"/>
        <end position="209"/>
    </location>
</feature>
<name>A0A8J3AU91_9BURK</name>
<comment type="caution">
    <text evidence="2">The sequence shown here is derived from an EMBL/GenBank/DDBJ whole genome shotgun (WGS) entry which is preliminary data.</text>
</comment>
<dbReference type="EMBL" id="BMDP01000001">
    <property type="protein sequence ID" value="GGI53315.1"/>
    <property type="molecule type" value="Genomic_DNA"/>
</dbReference>
<accession>A0A8J3AU91</accession>
<evidence type="ECO:0000256" key="1">
    <source>
        <dbReference type="SAM" id="MobiDB-lite"/>
    </source>
</evidence>
<feature type="region of interest" description="Disordered" evidence="1">
    <location>
        <begin position="14"/>
        <end position="58"/>
    </location>
</feature>